<sequence>MRYQKRPLSFQQQADLLISRGLIVEDRQELMDYLSRVSYYRLSGYWFVFKQIDPLTQEEKFKPNTTFDQIKQQYEFDRKLRLLLLGAIERIEVAIFRTRMVEAYTLQYGAFGYTEYRNYNPRKFQPDAFSRLMGEISEDQKRSNEEFIQRYRLKYADEKYLPMWMVTELMSFGSLLTMYRNFPMDIKRKIASDFGLYSIVLDSWLLSLNTIRNACAHHARIWNRPLSTIPKLPDLANDPRWYSPVPMQNNRIFTILIIVQYLLAFIAPLDKWESSLEDLMMDYPQVLLKPMGFPVNWRDCPLWTSL</sequence>
<proteinExistence type="predicted"/>
<dbReference type="Pfam" id="PF07751">
    <property type="entry name" value="Abi_2"/>
    <property type="match status" value="1"/>
</dbReference>
<gene>
    <name evidence="1" type="ORF">LARV_03618</name>
</gene>
<protein>
    <submittedName>
        <fullName evidence="1">Abortive infection bacteriophage resistance protein</fullName>
    </submittedName>
</protein>
<dbReference type="RefSeq" id="WP_075074971.1">
    <property type="nucleotide sequence ID" value="NZ_DF967972.1"/>
</dbReference>
<evidence type="ECO:0000313" key="1">
    <source>
        <dbReference type="EMBL" id="GAP15825.1"/>
    </source>
</evidence>
<dbReference type="Proteomes" id="UP000055060">
    <property type="component" value="Unassembled WGS sequence"/>
</dbReference>
<dbReference type="OrthoDB" id="5363652at2"/>
<dbReference type="EMBL" id="DF967972">
    <property type="protein sequence ID" value="GAP15825.1"/>
    <property type="molecule type" value="Genomic_DNA"/>
</dbReference>
<dbReference type="AlphaFoldDB" id="A0A0S7BPE5"/>
<reference evidence="1" key="1">
    <citation type="submission" date="2015-07" db="EMBL/GenBank/DDBJ databases">
        <title>Draft Genome Sequences of Anaerolinea thermolimosa IMO-1, Bellilinea caldifistulae GOMI-1, Leptolinea tardivitalis YMTK-2, Levilinea saccharolytica KIBI-1,Longilinea arvoryzae KOME-1, Previously Described as Members of the Anaerolineaceae (Chloroflexi).</title>
        <authorList>
            <person name="Sekiguchi Y."/>
            <person name="Ohashi A."/>
            <person name="Matsuura N."/>
            <person name="Tourlousse M.D."/>
        </authorList>
    </citation>
    <scope>NUCLEOTIDE SEQUENCE [LARGE SCALE GENOMIC DNA]</scope>
    <source>
        <strain evidence="1">KOME-1</strain>
    </source>
</reference>
<evidence type="ECO:0000313" key="2">
    <source>
        <dbReference type="Proteomes" id="UP000055060"/>
    </source>
</evidence>
<name>A0A0S7BPE5_9CHLR</name>
<keyword evidence="2" id="KW-1185">Reference proteome</keyword>
<organism evidence="1">
    <name type="scientific">Longilinea arvoryzae</name>
    <dbReference type="NCBI Taxonomy" id="360412"/>
    <lineage>
        <taxon>Bacteria</taxon>
        <taxon>Bacillati</taxon>
        <taxon>Chloroflexota</taxon>
        <taxon>Anaerolineae</taxon>
        <taxon>Anaerolineales</taxon>
        <taxon>Anaerolineaceae</taxon>
        <taxon>Longilinea</taxon>
    </lineage>
</organism>
<dbReference type="PIRSF" id="PIRSF034934">
    <property type="entry name" value="AbiF_AbiD"/>
    <property type="match status" value="1"/>
</dbReference>
<dbReference type="InterPro" id="IPR017034">
    <property type="entry name" value="Abi_system_AbiD/AbiF"/>
</dbReference>
<dbReference type="InterPro" id="IPR011664">
    <property type="entry name" value="Abi_system_AbiD/AbiF-like"/>
</dbReference>
<accession>A0A0S7BPE5</accession>
<dbReference type="STRING" id="360412.LARV_03618"/>